<dbReference type="PANTHER" id="PTHR46696:SF1">
    <property type="entry name" value="CYTOCHROME P450 YJIB-RELATED"/>
    <property type="match status" value="1"/>
</dbReference>
<reference evidence="3 4" key="1">
    <citation type="submission" date="2024-09" db="EMBL/GenBank/DDBJ databases">
        <authorList>
            <person name="Sun Q."/>
            <person name="Mori K."/>
        </authorList>
    </citation>
    <scope>NUCLEOTIDE SEQUENCE [LARGE SCALE GENOMIC DNA]</scope>
    <source>
        <strain evidence="3 4">TBRC 7907</strain>
    </source>
</reference>
<dbReference type="InterPro" id="IPR001128">
    <property type="entry name" value="Cyt_P450"/>
</dbReference>
<evidence type="ECO:0000256" key="2">
    <source>
        <dbReference type="RuleBase" id="RU000461"/>
    </source>
</evidence>
<dbReference type="Pfam" id="PF00067">
    <property type="entry name" value="p450"/>
    <property type="match status" value="1"/>
</dbReference>
<dbReference type="SUPFAM" id="SSF48264">
    <property type="entry name" value="Cytochrome P450"/>
    <property type="match status" value="1"/>
</dbReference>
<keyword evidence="2" id="KW-0349">Heme</keyword>
<keyword evidence="2" id="KW-0408">Iron</keyword>
<evidence type="ECO:0000256" key="1">
    <source>
        <dbReference type="ARBA" id="ARBA00010617"/>
    </source>
</evidence>
<keyword evidence="2" id="KW-0560">Oxidoreductase</keyword>
<gene>
    <name evidence="3" type="ORF">ACFFQA_04020</name>
</gene>
<dbReference type="Gene3D" id="1.10.630.10">
    <property type="entry name" value="Cytochrome P450"/>
    <property type="match status" value="1"/>
</dbReference>
<name>A0ABV5ZQD1_9PSEU</name>
<dbReference type="PROSITE" id="PS00086">
    <property type="entry name" value="CYTOCHROME_P450"/>
    <property type="match status" value="1"/>
</dbReference>
<dbReference type="PRINTS" id="PR00385">
    <property type="entry name" value="P450"/>
</dbReference>
<comment type="caution">
    <text evidence="3">The sequence shown here is derived from an EMBL/GenBank/DDBJ whole genome shotgun (WGS) entry which is preliminary data.</text>
</comment>
<dbReference type="InterPro" id="IPR002397">
    <property type="entry name" value="Cyt_P450_B"/>
</dbReference>
<dbReference type="InterPro" id="IPR036396">
    <property type="entry name" value="Cyt_P450_sf"/>
</dbReference>
<dbReference type="PRINTS" id="PR00359">
    <property type="entry name" value="BP450"/>
</dbReference>
<protein>
    <submittedName>
        <fullName evidence="3">Cytochrome P450</fullName>
    </submittedName>
</protein>
<accession>A0ABV5ZQD1</accession>
<dbReference type="EMBL" id="JBHLZU010000003">
    <property type="protein sequence ID" value="MFB9903097.1"/>
    <property type="molecule type" value="Genomic_DNA"/>
</dbReference>
<dbReference type="RefSeq" id="WP_377850230.1">
    <property type="nucleotide sequence ID" value="NZ_JBHLZU010000003.1"/>
</dbReference>
<proteinExistence type="inferred from homology"/>
<evidence type="ECO:0000313" key="3">
    <source>
        <dbReference type="EMBL" id="MFB9903097.1"/>
    </source>
</evidence>
<dbReference type="PANTHER" id="PTHR46696">
    <property type="entry name" value="P450, PUTATIVE (EUROFUNG)-RELATED"/>
    <property type="match status" value="1"/>
</dbReference>
<sequence length="398" mass="43134">MTEREPMPFPFARGAVTELPPGYELLRRDRPVCRVRLPSGDLAWLVTRYADARLVLADHRFSKRALLDGGAARTRRGALLSGLLFTTDPPEHTALRSRLTGSLNPRRVAALRPRITGLAEELLDRLEPGGDLMAAFAEPLAMSVICALLGVPVAEHRTYAHWAEAVLSVNRFTDEEVTRAQNELLVHMSATVRAARSEPGEGLISALVTDGLAVDDDASVVKLVATLLVTGYETMVAGIGNAVLTLLVHNGRLPSCPVDPALLEEVLRFSTYGDALRSRRAVEDVQLGGVTIRAGDVVVVSVASANRDDDAFPEAGRFDPTRFDPTRFDPARCGPRHLSFGHGAHFCVGASLARLELEVALEVLSRRLPALRLAVPATEVRFRDGSAETPPESLPVTW</sequence>
<comment type="similarity">
    <text evidence="1 2">Belongs to the cytochrome P450 family.</text>
</comment>
<dbReference type="Proteomes" id="UP001589693">
    <property type="component" value="Unassembled WGS sequence"/>
</dbReference>
<organism evidence="3 4">
    <name type="scientific">Allokutzneria oryzae</name>
    <dbReference type="NCBI Taxonomy" id="1378989"/>
    <lineage>
        <taxon>Bacteria</taxon>
        <taxon>Bacillati</taxon>
        <taxon>Actinomycetota</taxon>
        <taxon>Actinomycetes</taxon>
        <taxon>Pseudonocardiales</taxon>
        <taxon>Pseudonocardiaceae</taxon>
        <taxon>Allokutzneria</taxon>
    </lineage>
</organism>
<keyword evidence="2" id="KW-0479">Metal-binding</keyword>
<keyword evidence="4" id="KW-1185">Reference proteome</keyword>
<dbReference type="InterPro" id="IPR017972">
    <property type="entry name" value="Cyt_P450_CS"/>
</dbReference>
<evidence type="ECO:0000313" key="4">
    <source>
        <dbReference type="Proteomes" id="UP001589693"/>
    </source>
</evidence>
<keyword evidence="2" id="KW-0503">Monooxygenase</keyword>